<feature type="compositionally biased region" description="Polar residues" evidence="1">
    <location>
        <begin position="155"/>
        <end position="170"/>
    </location>
</feature>
<accession>A0A6P8BAY0</accession>
<sequence length="426" mass="46130">MSTNSSASKSSASKAPPPAMDKFDWVEDARDKEDGTAVHLNAEATKAKKVAPSAQETEPISSPSEGPKISAQKTIAWKGLKSSRHFFPPEKSGRTRTELAYRPAQAAPEGPEGLSGQPTRHGDQPRQQSAVPAATAALAPARPAPAGHAVPAPWQSKSVPSSRDFSQAPLSSGRGRGSNLATKSQSKVKPHLDEQNLPRQQWLAAAEMNDLASMEAHRKDITQGLVKSASSKTGISTRAAVPPQKDDPLVKVPALASVSAAAPTQAFASATPTTAPAAPVQAPKWRVLTAEEQKSIQARISPEKSMPAFERCEHLAVPFTHAEGKMYMGRSRVDMYDATVLTHARLRMKALQGDPKYNAQSAICIPFDGDMHSEQLLEVITKVYVFAATLRRRLDDRTAPHPDDFAKEMAAMWRQEFESRIKKRME</sequence>
<reference evidence="3" key="2">
    <citation type="submission" date="2019-10" db="EMBL/GenBank/DDBJ databases">
        <authorList>
            <consortium name="NCBI Genome Project"/>
        </authorList>
    </citation>
    <scope>NUCLEOTIDE SEQUENCE</scope>
    <source>
        <strain evidence="3">NI907</strain>
    </source>
</reference>
<feature type="compositionally biased region" description="Basic and acidic residues" evidence="1">
    <location>
        <begin position="21"/>
        <end position="36"/>
    </location>
</feature>
<feature type="compositionally biased region" description="Low complexity" evidence="1">
    <location>
        <begin position="1"/>
        <end position="14"/>
    </location>
</feature>
<protein>
    <submittedName>
        <fullName evidence="3">Uncharacterized protein</fullName>
    </submittedName>
</protein>
<proteinExistence type="predicted"/>
<feature type="compositionally biased region" description="Basic and acidic residues" evidence="1">
    <location>
        <begin position="87"/>
        <end position="99"/>
    </location>
</feature>
<evidence type="ECO:0000256" key="1">
    <source>
        <dbReference type="SAM" id="MobiDB-lite"/>
    </source>
</evidence>
<feature type="compositionally biased region" description="Low complexity" evidence="1">
    <location>
        <begin position="130"/>
        <end position="153"/>
    </location>
</feature>
<dbReference type="KEGG" id="pgri:PgNI_02649"/>
<reference evidence="3" key="1">
    <citation type="journal article" date="2019" name="Mol. Biol. Evol.">
        <title>Blast fungal genomes show frequent chromosomal changes, gene gains and losses, and effector gene turnover.</title>
        <authorList>
            <person name="Gomez Luciano L.B."/>
            <person name="Jason Tsai I."/>
            <person name="Chuma I."/>
            <person name="Tosa Y."/>
            <person name="Chen Y.H."/>
            <person name="Li J.Y."/>
            <person name="Li M.Y."/>
            <person name="Jade Lu M.Y."/>
            <person name="Nakayashiki H."/>
            <person name="Li W.H."/>
        </authorList>
    </citation>
    <scope>NUCLEOTIDE SEQUENCE</scope>
    <source>
        <strain evidence="3">NI907</strain>
    </source>
</reference>
<dbReference type="Proteomes" id="UP000515153">
    <property type="component" value="Unplaced"/>
</dbReference>
<keyword evidence="2" id="KW-1185">Reference proteome</keyword>
<organism evidence="2 3">
    <name type="scientific">Pyricularia grisea</name>
    <name type="common">Crabgrass-specific blast fungus</name>
    <name type="synonym">Magnaporthe grisea</name>
    <dbReference type="NCBI Taxonomy" id="148305"/>
    <lineage>
        <taxon>Eukaryota</taxon>
        <taxon>Fungi</taxon>
        <taxon>Dikarya</taxon>
        <taxon>Ascomycota</taxon>
        <taxon>Pezizomycotina</taxon>
        <taxon>Sordariomycetes</taxon>
        <taxon>Sordariomycetidae</taxon>
        <taxon>Magnaporthales</taxon>
        <taxon>Pyriculariaceae</taxon>
        <taxon>Pyricularia</taxon>
    </lineage>
</organism>
<dbReference type="RefSeq" id="XP_030984321.1">
    <property type="nucleotide sequence ID" value="XM_031122710.1"/>
</dbReference>
<reference evidence="3" key="3">
    <citation type="submission" date="2025-08" db="UniProtKB">
        <authorList>
            <consortium name="RefSeq"/>
        </authorList>
    </citation>
    <scope>IDENTIFICATION</scope>
    <source>
        <strain evidence="3">NI907</strain>
    </source>
</reference>
<evidence type="ECO:0000313" key="3">
    <source>
        <dbReference type="RefSeq" id="XP_030984321.1"/>
    </source>
</evidence>
<evidence type="ECO:0000313" key="2">
    <source>
        <dbReference type="Proteomes" id="UP000515153"/>
    </source>
</evidence>
<name>A0A6P8BAY0_PYRGI</name>
<dbReference type="GeneID" id="41957621"/>
<gene>
    <name evidence="3" type="ORF">PgNI_02649</name>
</gene>
<feature type="compositionally biased region" description="Polar residues" evidence="1">
    <location>
        <begin position="54"/>
        <end position="64"/>
    </location>
</feature>
<feature type="region of interest" description="Disordered" evidence="1">
    <location>
        <begin position="1"/>
        <end position="196"/>
    </location>
</feature>
<dbReference type="AlphaFoldDB" id="A0A6P8BAY0"/>